<name>A0AAV3QC12_LITER</name>
<proteinExistence type="predicted"/>
<dbReference type="GO" id="GO:0008270">
    <property type="term" value="F:zinc ion binding"/>
    <property type="evidence" value="ECO:0007669"/>
    <property type="project" value="UniProtKB-KW"/>
</dbReference>
<keyword evidence="1" id="KW-0479">Metal-binding</keyword>
<evidence type="ECO:0000259" key="2">
    <source>
        <dbReference type="PROSITE" id="PS50158"/>
    </source>
</evidence>
<organism evidence="3 4">
    <name type="scientific">Lithospermum erythrorhizon</name>
    <name type="common">Purple gromwell</name>
    <name type="synonym">Lithospermum officinale var. erythrorhizon</name>
    <dbReference type="NCBI Taxonomy" id="34254"/>
    <lineage>
        <taxon>Eukaryota</taxon>
        <taxon>Viridiplantae</taxon>
        <taxon>Streptophyta</taxon>
        <taxon>Embryophyta</taxon>
        <taxon>Tracheophyta</taxon>
        <taxon>Spermatophyta</taxon>
        <taxon>Magnoliopsida</taxon>
        <taxon>eudicotyledons</taxon>
        <taxon>Gunneridae</taxon>
        <taxon>Pentapetalae</taxon>
        <taxon>asterids</taxon>
        <taxon>lamiids</taxon>
        <taxon>Boraginales</taxon>
        <taxon>Boraginaceae</taxon>
        <taxon>Boraginoideae</taxon>
        <taxon>Lithospermeae</taxon>
        <taxon>Lithospermum</taxon>
    </lineage>
</organism>
<evidence type="ECO:0000256" key="1">
    <source>
        <dbReference type="PROSITE-ProRule" id="PRU00047"/>
    </source>
</evidence>
<accession>A0AAV3QC12</accession>
<dbReference type="SUPFAM" id="SSF57756">
    <property type="entry name" value="Retrovirus zinc finger-like domains"/>
    <property type="match status" value="1"/>
</dbReference>
<sequence length="147" mass="16423">MPLRCLVSFRVGAEVVSGYLAYERLPNMCFHCGRLGHLIRQCPDLEPDTDYKKTVVYGLWIKAPTEKHGVGSLVDMGAVDTNGDLQSKDLNPKVSKLPKVYNRVEVQALWIRAEDAIQKETPPLSSDSLFFFPHQETISFPLGIGGF</sequence>
<evidence type="ECO:0000313" key="3">
    <source>
        <dbReference type="EMBL" id="GAA0160841.1"/>
    </source>
</evidence>
<keyword evidence="4" id="KW-1185">Reference proteome</keyword>
<dbReference type="SMART" id="SM00343">
    <property type="entry name" value="ZnF_C2HC"/>
    <property type="match status" value="1"/>
</dbReference>
<dbReference type="Pfam" id="PF14392">
    <property type="entry name" value="zf-CCHC_4"/>
    <property type="match status" value="1"/>
</dbReference>
<dbReference type="GO" id="GO:0003676">
    <property type="term" value="F:nucleic acid binding"/>
    <property type="evidence" value="ECO:0007669"/>
    <property type="project" value="InterPro"/>
</dbReference>
<comment type="caution">
    <text evidence="3">The sequence shown here is derived from an EMBL/GenBank/DDBJ whole genome shotgun (WGS) entry which is preliminary data.</text>
</comment>
<dbReference type="InterPro" id="IPR001878">
    <property type="entry name" value="Znf_CCHC"/>
</dbReference>
<reference evidence="3 4" key="1">
    <citation type="submission" date="2024-01" db="EMBL/GenBank/DDBJ databases">
        <title>The complete chloroplast genome sequence of Lithospermum erythrorhizon: insights into the phylogenetic relationship among Boraginaceae species and the maternal lineages of purple gromwells.</title>
        <authorList>
            <person name="Okada T."/>
            <person name="Watanabe K."/>
        </authorList>
    </citation>
    <scope>NUCLEOTIDE SEQUENCE [LARGE SCALE GENOMIC DNA]</scope>
</reference>
<dbReference type="InterPro" id="IPR025836">
    <property type="entry name" value="Zn_knuckle_CX2CX4HX4C"/>
</dbReference>
<dbReference type="PROSITE" id="PS50158">
    <property type="entry name" value="ZF_CCHC"/>
    <property type="match status" value="1"/>
</dbReference>
<dbReference type="EMBL" id="BAABME010020585">
    <property type="protein sequence ID" value="GAA0160841.1"/>
    <property type="molecule type" value="Genomic_DNA"/>
</dbReference>
<keyword evidence="1" id="KW-0862">Zinc</keyword>
<keyword evidence="1" id="KW-0863">Zinc-finger</keyword>
<evidence type="ECO:0000313" key="4">
    <source>
        <dbReference type="Proteomes" id="UP001454036"/>
    </source>
</evidence>
<protein>
    <recommendedName>
        <fullName evidence="2">CCHC-type domain-containing protein</fullName>
    </recommendedName>
</protein>
<dbReference type="Proteomes" id="UP001454036">
    <property type="component" value="Unassembled WGS sequence"/>
</dbReference>
<gene>
    <name evidence="3" type="ORF">LIER_39115</name>
</gene>
<feature type="domain" description="CCHC-type" evidence="2">
    <location>
        <begin position="29"/>
        <end position="44"/>
    </location>
</feature>
<dbReference type="AlphaFoldDB" id="A0AAV3QC12"/>
<dbReference type="InterPro" id="IPR036875">
    <property type="entry name" value="Znf_CCHC_sf"/>
</dbReference>
<dbReference type="Gene3D" id="4.10.60.10">
    <property type="entry name" value="Zinc finger, CCHC-type"/>
    <property type="match status" value="1"/>
</dbReference>